<dbReference type="SUPFAM" id="SSF57603">
    <property type="entry name" value="FnI-like domain"/>
    <property type="match status" value="1"/>
</dbReference>
<dbReference type="AlphaFoldDB" id="A0AAV4DC52"/>
<gene>
    <name evidence="1" type="ORF">PoB_006829800</name>
</gene>
<evidence type="ECO:0000313" key="1">
    <source>
        <dbReference type="EMBL" id="GFO41793.1"/>
    </source>
</evidence>
<sequence length="240" mass="26172">MICFPPTKSYKAFLFELHSILTTIFGFTNSFQIRQASNTPCVVDGRTINSGDTFVLTLAGPCNKFLCDNGHVMPSEYGCERDGKCFPVGDLYSVGCIQRQCGPIGGNFAYSRVNEGCSVRDVCLGVNEIYSDGCYKYQCNKGGTAFSATYSLDLIEWGCSNGGKCYPENATLAVQCRTMTCQRVNGIVGFRNTQQGCSFGNQCLQIGETLVDACRTFKCSRTSLNGIPIYSVDPIETSTE</sequence>
<dbReference type="GO" id="GO:0005581">
    <property type="term" value="C:collagen trimer"/>
    <property type="evidence" value="ECO:0007669"/>
    <property type="project" value="UniProtKB-KW"/>
</dbReference>
<name>A0AAV4DC52_9GAST</name>
<keyword evidence="1" id="KW-0176">Collagen</keyword>
<evidence type="ECO:0000313" key="2">
    <source>
        <dbReference type="Proteomes" id="UP000735302"/>
    </source>
</evidence>
<reference evidence="1 2" key="1">
    <citation type="journal article" date="2021" name="Elife">
        <title>Chloroplast acquisition without the gene transfer in kleptoplastic sea slugs, Plakobranchus ocellatus.</title>
        <authorList>
            <person name="Maeda T."/>
            <person name="Takahashi S."/>
            <person name="Yoshida T."/>
            <person name="Shimamura S."/>
            <person name="Takaki Y."/>
            <person name="Nagai Y."/>
            <person name="Toyoda A."/>
            <person name="Suzuki Y."/>
            <person name="Arimoto A."/>
            <person name="Ishii H."/>
            <person name="Satoh N."/>
            <person name="Nishiyama T."/>
            <person name="Hasebe M."/>
            <person name="Maruyama T."/>
            <person name="Minagawa J."/>
            <person name="Obokata J."/>
            <person name="Shigenobu S."/>
        </authorList>
    </citation>
    <scope>NUCLEOTIDE SEQUENCE [LARGE SCALE GENOMIC DNA]</scope>
</reference>
<keyword evidence="2" id="KW-1185">Reference proteome</keyword>
<protein>
    <submittedName>
        <fullName evidence="1">Collagen alpha-5(Vi) chain</fullName>
    </submittedName>
</protein>
<dbReference type="Proteomes" id="UP000735302">
    <property type="component" value="Unassembled WGS sequence"/>
</dbReference>
<proteinExistence type="predicted"/>
<organism evidence="1 2">
    <name type="scientific">Plakobranchus ocellatus</name>
    <dbReference type="NCBI Taxonomy" id="259542"/>
    <lineage>
        <taxon>Eukaryota</taxon>
        <taxon>Metazoa</taxon>
        <taxon>Spiralia</taxon>
        <taxon>Lophotrochozoa</taxon>
        <taxon>Mollusca</taxon>
        <taxon>Gastropoda</taxon>
        <taxon>Heterobranchia</taxon>
        <taxon>Euthyneura</taxon>
        <taxon>Panpulmonata</taxon>
        <taxon>Sacoglossa</taxon>
        <taxon>Placobranchoidea</taxon>
        <taxon>Plakobranchidae</taxon>
        <taxon>Plakobranchus</taxon>
    </lineage>
</organism>
<accession>A0AAV4DC52</accession>
<comment type="caution">
    <text evidence="1">The sequence shown here is derived from an EMBL/GenBank/DDBJ whole genome shotgun (WGS) entry which is preliminary data.</text>
</comment>
<dbReference type="EMBL" id="BLXT01007728">
    <property type="protein sequence ID" value="GFO41793.1"/>
    <property type="molecule type" value="Genomic_DNA"/>
</dbReference>